<name>A0A1B0BW46_9MUSC</name>
<feature type="domain" description="Ku70/Ku80 N-terminal alpha/beta" evidence="1">
    <location>
        <begin position="31"/>
        <end position="94"/>
    </location>
</feature>
<dbReference type="GO" id="GO:0032991">
    <property type="term" value="C:protein-containing complex"/>
    <property type="evidence" value="ECO:0007669"/>
    <property type="project" value="UniProtKB-ARBA"/>
</dbReference>
<reference evidence="2" key="2">
    <citation type="submission" date="2020-05" db="UniProtKB">
        <authorList>
            <consortium name="EnsemblMetazoa"/>
        </authorList>
    </citation>
    <scope>IDENTIFICATION</scope>
    <source>
        <strain evidence="2">IAEA</strain>
    </source>
</reference>
<reference evidence="3" key="1">
    <citation type="submission" date="2015-01" db="EMBL/GenBank/DDBJ databases">
        <authorList>
            <person name="Aksoy S."/>
            <person name="Warren W."/>
            <person name="Wilson R.K."/>
        </authorList>
    </citation>
    <scope>NUCLEOTIDE SEQUENCE [LARGE SCALE GENOMIC DNA]</scope>
    <source>
        <strain evidence="3">IAEA</strain>
    </source>
</reference>
<dbReference type="EMBL" id="JXJN01021586">
    <property type="status" value="NOT_ANNOTATED_CDS"/>
    <property type="molecule type" value="Genomic_DNA"/>
</dbReference>
<dbReference type="STRING" id="67801.A0A1B0BW46"/>
<organism evidence="2 3">
    <name type="scientific">Glossina palpalis gambiensis</name>
    <dbReference type="NCBI Taxonomy" id="67801"/>
    <lineage>
        <taxon>Eukaryota</taxon>
        <taxon>Metazoa</taxon>
        <taxon>Ecdysozoa</taxon>
        <taxon>Arthropoda</taxon>
        <taxon>Hexapoda</taxon>
        <taxon>Insecta</taxon>
        <taxon>Pterygota</taxon>
        <taxon>Neoptera</taxon>
        <taxon>Endopterygota</taxon>
        <taxon>Diptera</taxon>
        <taxon>Brachycera</taxon>
        <taxon>Muscomorpha</taxon>
        <taxon>Hippoboscoidea</taxon>
        <taxon>Glossinidae</taxon>
        <taxon>Glossina</taxon>
    </lineage>
</organism>
<dbReference type="EnsemblMetazoa" id="GPPI042340-RA">
    <property type="protein sequence ID" value="GPPI042340-PA"/>
    <property type="gene ID" value="GPPI042340"/>
</dbReference>
<dbReference type="Pfam" id="PF03731">
    <property type="entry name" value="Ku_N"/>
    <property type="match status" value="1"/>
</dbReference>
<evidence type="ECO:0000313" key="2">
    <source>
        <dbReference type="EnsemblMetazoa" id="GPPI042340-PA"/>
    </source>
</evidence>
<proteinExistence type="predicted"/>
<dbReference type="VEuPathDB" id="VectorBase:GPPI042340"/>
<dbReference type="Proteomes" id="UP000092460">
    <property type="component" value="Unassembled WGS sequence"/>
</dbReference>
<dbReference type="InterPro" id="IPR036465">
    <property type="entry name" value="vWFA_dom_sf"/>
</dbReference>
<dbReference type="AlphaFoldDB" id="A0A1B0BW46"/>
<protein>
    <recommendedName>
        <fullName evidence="1">Ku70/Ku80 N-terminal alpha/beta domain-containing protein</fullName>
    </recommendedName>
</protein>
<evidence type="ECO:0000313" key="3">
    <source>
        <dbReference type="Proteomes" id="UP000092460"/>
    </source>
</evidence>
<accession>A0A1B0BW46</accession>
<dbReference type="SUPFAM" id="SSF53300">
    <property type="entry name" value="vWA-like"/>
    <property type="match status" value="1"/>
</dbReference>
<sequence length="129" mass="14691">MSSRDSDFEVSISDSEDDEDNLKAIYISREALIFIVDANLYTKKSSRLTVALNTTRSAFLSGLLFHDRDVMSVVFANTNESRQSYESTCLEDIKMLDSCSVFFPVRHLTKGAIDHYLRQNIKQTSYSSK</sequence>
<dbReference type="InterPro" id="IPR005161">
    <property type="entry name" value="Ku_N"/>
</dbReference>
<keyword evidence="3" id="KW-1185">Reference proteome</keyword>
<evidence type="ECO:0000259" key="1">
    <source>
        <dbReference type="Pfam" id="PF03731"/>
    </source>
</evidence>